<evidence type="ECO:0000313" key="1">
    <source>
        <dbReference type="EMBL" id="CAD9828043.1"/>
    </source>
</evidence>
<dbReference type="GO" id="GO:0006351">
    <property type="term" value="P:DNA-templated transcription"/>
    <property type="evidence" value="ECO:0007669"/>
    <property type="project" value="InterPro"/>
</dbReference>
<proteinExistence type="predicted"/>
<name>A0A7S2URI8_9STRA</name>
<sequence length="330" mass="36460">MSTHQLAVGQFDLAATANTERGSRLLLEGGRDLFPLPDDNSKAERVIDKYNRHWAMVLNPDEATAGCDLHQIARRSVQQVGGSSEEDAQVGGGVTDEMRRLVGFASADADHADHVHGRGTGSDDVDDDALFDELTLHNIEGYSGTIQTGASSEEAIQEASQRRALFSKSLMDKLRIATTSSTNSTPLASSIFPNPQLGRELLSALTRKMEADARTDADAIRLAHGLPEQFLEDLSKYFRRTCELLRHFFGLRQQLEGGQQKQKLHKIVGGMEVVYRKMEAMRKELPQSEAGERMRKMCKPIMDQLDWAFQLNRGDLGRSGGGGFVTVEEL</sequence>
<dbReference type="EMBL" id="HBHQ01029303">
    <property type="protein sequence ID" value="CAD9828043.1"/>
    <property type="molecule type" value="Transcribed_RNA"/>
</dbReference>
<gene>
    <name evidence="1" type="ORF">ASEP1449_LOCUS19878</name>
</gene>
<protein>
    <submittedName>
        <fullName evidence="1">Uncharacterized protein</fullName>
    </submittedName>
</protein>
<dbReference type="GO" id="GO:0006289">
    <property type="term" value="P:nucleotide-excision repair"/>
    <property type="evidence" value="ECO:0007669"/>
    <property type="project" value="InterPro"/>
</dbReference>
<dbReference type="GO" id="GO:0000439">
    <property type="term" value="C:transcription factor TFIIH core complex"/>
    <property type="evidence" value="ECO:0007669"/>
    <property type="project" value="InterPro"/>
</dbReference>
<dbReference type="InterPro" id="IPR027079">
    <property type="entry name" value="Tfb1/GTF2H1"/>
</dbReference>
<reference evidence="1" key="1">
    <citation type="submission" date="2021-01" db="EMBL/GenBank/DDBJ databases">
        <authorList>
            <person name="Corre E."/>
            <person name="Pelletier E."/>
            <person name="Niang G."/>
            <person name="Scheremetjew M."/>
            <person name="Finn R."/>
            <person name="Kale V."/>
            <person name="Holt S."/>
            <person name="Cochrane G."/>
            <person name="Meng A."/>
            <person name="Brown T."/>
            <person name="Cohen L."/>
        </authorList>
    </citation>
    <scope>NUCLEOTIDE SEQUENCE</scope>
    <source>
        <strain evidence="1">CCMP2084</strain>
    </source>
</reference>
<accession>A0A7S2URI8</accession>
<organism evidence="1">
    <name type="scientific">Attheya septentrionalis</name>
    <dbReference type="NCBI Taxonomy" id="420275"/>
    <lineage>
        <taxon>Eukaryota</taxon>
        <taxon>Sar</taxon>
        <taxon>Stramenopiles</taxon>
        <taxon>Ochrophyta</taxon>
        <taxon>Bacillariophyta</taxon>
        <taxon>Coscinodiscophyceae</taxon>
        <taxon>Chaetocerotophycidae</taxon>
        <taxon>Chaetocerotales</taxon>
        <taxon>Attheyaceae</taxon>
        <taxon>Attheya</taxon>
    </lineage>
</organism>
<dbReference type="AlphaFoldDB" id="A0A7S2URI8"/>
<dbReference type="PANTHER" id="PTHR12856">
    <property type="entry name" value="TRANSCRIPTION INITIATION FACTOR IIH-RELATED"/>
    <property type="match status" value="1"/>
</dbReference>